<accession>A0A6P8ZSQ7</accession>
<keyword evidence="2" id="KW-1185">Reference proteome</keyword>
<dbReference type="GO" id="GO:0031398">
    <property type="term" value="P:positive regulation of protein ubiquitination"/>
    <property type="evidence" value="ECO:0007669"/>
    <property type="project" value="TreeGrafter"/>
</dbReference>
<dbReference type="RefSeq" id="XP_034248066.1">
    <property type="nucleotide sequence ID" value="XM_034392175.1"/>
</dbReference>
<dbReference type="OrthoDB" id="1107553at2759"/>
<proteinExistence type="predicted"/>
<organism evidence="3">
    <name type="scientific">Thrips palmi</name>
    <name type="common">Melon thrips</name>
    <dbReference type="NCBI Taxonomy" id="161013"/>
    <lineage>
        <taxon>Eukaryota</taxon>
        <taxon>Metazoa</taxon>
        <taxon>Ecdysozoa</taxon>
        <taxon>Arthropoda</taxon>
        <taxon>Hexapoda</taxon>
        <taxon>Insecta</taxon>
        <taxon>Pterygota</taxon>
        <taxon>Neoptera</taxon>
        <taxon>Paraneoptera</taxon>
        <taxon>Thysanoptera</taxon>
        <taxon>Terebrantia</taxon>
        <taxon>Thripoidea</taxon>
        <taxon>Thripidae</taxon>
        <taxon>Thrips</taxon>
    </lineage>
</organism>
<dbReference type="Gene3D" id="1.20.1280.50">
    <property type="match status" value="1"/>
</dbReference>
<name>A0A6P8ZSQ7_THRPL</name>
<dbReference type="PANTHER" id="PTHR20933:SF4">
    <property type="entry name" value="F-BOX INVOLVED IN POLYQ PATHOGENESIS, ISOFORM A"/>
    <property type="match status" value="1"/>
</dbReference>
<dbReference type="InterPro" id="IPR036047">
    <property type="entry name" value="F-box-like_dom_sf"/>
</dbReference>
<dbReference type="SMART" id="SM00256">
    <property type="entry name" value="FBOX"/>
    <property type="match status" value="1"/>
</dbReference>
<dbReference type="PANTHER" id="PTHR20933">
    <property type="entry name" value="F-BOX ONLY PROTEIN 33"/>
    <property type="match status" value="1"/>
</dbReference>
<dbReference type="Proteomes" id="UP000515158">
    <property type="component" value="Unplaced"/>
</dbReference>
<protein>
    <submittedName>
        <fullName evidence="3">F-box only protein 27-like</fullName>
    </submittedName>
</protein>
<dbReference type="SUPFAM" id="SSF81383">
    <property type="entry name" value="F-box domain"/>
    <property type="match status" value="1"/>
</dbReference>
<evidence type="ECO:0000313" key="2">
    <source>
        <dbReference type="Proteomes" id="UP000515158"/>
    </source>
</evidence>
<dbReference type="Pfam" id="PF12937">
    <property type="entry name" value="F-box-like"/>
    <property type="match status" value="1"/>
</dbReference>
<dbReference type="KEGG" id="tpal:117649403"/>
<feature type="domain" description="F-box" evidence="1">
    <location>
        <begin position="1"/>
        <end position="46"/>
    </location>
</feature>
<evidence type="ECO:0000313" key="3">
    <source>
        <dbReference type="RefSeq" id="XP_034248066.1"/>
    </source>
</evidence>
<dbReference type="InParanoid" id="A0A6P8ZSQ7"/>
<dbReference type="GeneID" id="117649403"/>
<gene>
    <name evidence="3" type="primary">LOC117649403</name>
</gene>
<dbReference type="PROSITE" id="PS50181">
    <property type="entry name" value="FBOX"/>
    <property type="match status" value="1"/>
</dbReference>
<dbReference type="InterPro" id="IPR001810">
    <property type="entry name" value="F-box_dom"/>
</dbReference>
<reference evidence="3" key="1">
    <citation type="submission" date="2025-08" db="UniProtKB">
        <authorList>
            <consortium name="RefSeq"/>
        </authorList>
    </citation>
    <scope>IDENTIFICATION</scope>
    <source>
        <tissue evidence="3">Total insect</tissue>
    </source>
</reference>
<sequence length="158" mass="17723">MEIASLPLEVLLHVLSFLPPRDLLRCRATCRQWRDLAVLPALWRHKTLEAVYESDYQLVAAALRLAPCLHKLVVGNTPTCWDSLGAFLPLTCCAVLELELYFNLPDAVLVTAALGRQAALGKLKHLSVSTFDEVSESSVTRVRQLLEFIVHTRDKDMN</sequence>
<evidence type="ECO:0000259" key="1">
    <source>
        <dbReference type="PROSITE" id="PS50181"/>
    </source>
</evidence>
<dbReference type="AlphaFoldDB" id="A0A6P8ZSQ7"/>